<accession>A0A4U8YNB2</accession>
<organism evidence="1 2">
    <name type="scientific">Desulfoluna butyratoxydans</name>
    <dbReference type="NCBI Taxonomy" id="231438"/>
    <lineage>
        <taxon>Bacteria</taxon>
        <taxon>Pseudomonadati</taxon>
        <taxon>Thermodesulfobacteriota</taxon>
        <taxon>Desulfobacteria</taxon>
        <taxon>Desulfobacterales</taxon>
        <taxon>Desulfolunaceae</taxon>
        <taxon>Desulfoluna</taxon>
    </lineage>
</organism>
<gene>
    <name evidence="1" type="ORF">MSL71_7700</name>
</gene>
<evidence type="ECO:0000313" key="1">
    <source>
        <dbReference type="EMBL" id="VFQ43142.1"/>
    </source>
</evidence>
<dbReference type="AlphaFoldDB" id="A0A4U8YNB2"/>
<dbReference type="EMBL" id="CAADHO010000001">
    <property type="protein sequence ID" value="VFQ43142.1"/>
    <property type="molecule type" value="Genomic_DNA"/>
</dbReference>
<name>A0A4U8YNB2_9BACT</name>
<sequence length="32" mass="3384">MLCRHESSKKNLFAEFFKRLAPGGAAGGCSLG</sequence>
<reference evidence="1 2" key="1">
    <citation type="submission" date="2019-03" db="EMBL/GenBank/DDBJ databases">
        <authorList>
            <person name="Nijsse B."/>
        </authorList>
    </citation>
    <scope>NUCLEOTIDE SEQUENCE [LARGE SCALE GENOMIC DNA]</scope>
    <source>
        <strain evidence="1">Desulfoluna butyratoxydans MSL71</strain>
    </source>
</reference>
<keyword evidence="2" id="KW-1185">Reference proteome</keyword>
<dbReference type="Proteomes" id="UP000507962">
    <property type="component" value="Unassembled WGS sequence"/>
</dbReference>
<protein>
    <submittedName>
        <fullName evidence="1">Uncharacterized protein</fullName>
    </submittedName>
</protein>
<evidence type="ECO:0000313" key="2">
    <source>
        <dbReference type="Proteomes" id="UP000507962"/>
    </source>
</evidence>
<proteinExistence type="predicted"/>